<dbReference type="CDD" id="cd06184">
    <property type="entry name" value="flavohem_like_fad_nad_binding"/>
    <property type="match status" value="1"/>
</dbReference>
<comment type="catalytic activity">
    <reaction evidence="15">
        <text>2 nitric oxide + NADH + 2 O2 = 2 nitrate + NAD(+) + H(+)</text>
        <dbReference type="Rhea" id="RHEA:19469"/>
        <dbReference type="ChEBI" id="CHEBI:15378"/>
        <dbReference type="ChEBI" id="CHEBI:15379"/>
        <dbReference type="ChEBI" id="CHEBI:16480"/>
        <dbReference type="ChEBI" id="CHEBI:17632"/>
        <dbReference type="ChEBI" id="CHEBI:57540"/>
        <dbReference type="ChEBI" id="CHEBI:57945"/>
        <dbReference type="EC" id="1.14.12.17"/>
    </reaction>
</comment>
<evidence type="ECO:0000256" key="17">
    <source>
        <dbReference type="SAM" id="Phobius"/>
    </source>
</evidence>
<evidence type="ECO:0000256" key="11">
    <source>
        <dbReference type="ARBA" id="ARBA00023002"/>
    </source>
</evidence>
<dbReference type="SUPFAM" id="SSF52343">
    <property type="entry name" value="Ferredoxin reductase-like, C-terminal NADP-linked domain"/>
    <property type="match status" value="1"/>
</dbReference>
<organism evidence="20 21">
    <name type="scientific">Minwuia thermotolerans</name>
    <dbReference type="NCBI Taxonomy" id="2056226"/>
    <lineage>
        <taxon>Bacteria</taxon>
        <taxon>Pseudomonadati</taxon>
        <taxon>Pseudomonadota</taxon>
        <taxon>Alphaproteobacteria</taxon>
        <taxon>Minwuiales</taxon>
        <taxon>Minwuiaceae</taxon>
        <taxon>Minwuia</taxon>
    </lineage>
</organism>
<dbReference type="OrthoDB" id="9786134at2"/>
<dbReference type="GO" id="GO:0051537">
    <property type="term" value="F:2 iron, 2 sulfur cluster binding"/>
    <property type="evidence" value="ECO:0007669"/>
    <property type="project" value="UniProtKB-KW"/>
</dbReference>
<keyword evidence="9" id="KW-0274">FAD</keyword>
<dbReference type="InterPro" id="IPR001041">
    <property type="entry name" value="2Fe-2S_ferredoxin-type"/>
</dbReference>
<keyword evidence="8" id="KW-0479">Metal-binding</keyword>
<sequence length="427" mass="47780">MELGAVNYVAIAVLALMGLYVLSLIYNNFRAAGVTDRGIQAEIAYLRERVDRIKAAREFDKQKNELSWNGVRKFRVERKNPENKDICSFYLRPHDERPLPPFEPGQYLTFKLNLPSGKKVTTRCYSLSDSPKSEYYRVSIKRNPPPKDPAKADVGKSSSNYFHDHVNEGDILDVQAPNGDFFLDMHRQTPVVLIGGGIGITPVLSMLNAIVESGSKRETWFFLGVRNSAEHVFREHLERLDRENENVHVRIVYSKPDDNDEQGRDYHLEGRVGADLFREVLPSNNYDYYFCGPPPMMESLFHGLREWDVPESRIHFEAFGPATVKSKKTADTEDGAAAPVSGSGFKLKFTRSEKELVWDGSADTILEFAEANDIDMDSGCRAGACGTCITAVLAGEVNYATEPSADVDKGSCLTCISVPKTDMELDA</sequence>
<dbReference type="InterPro" id="IPR001433">
    <property type="entry name" value="OxRdtase_FAD/NAD-bd"/>
</dbReference>
<comment type="catalytic activity">
    <reaction evidence="16">
        <text>2 nitric oxide + NADPH + 2 O2 = 2 nitrate + NADP(+) + H(+)</text>
        <dbReference type="Rhea" id="RHEA:19465"/>
        <dbReference type="ChEBI" id="CHEBI:15378"/>
        <dbReference type="ChEBI" id="CHEBI:15379"/>
        <dbReference type="ChEBI" id="CHEBI:16480"/>
        <dbReference type="ChEBI" id="CHEBI:17632"/>
        <dbReference type="ChEBI" id="CHEBI:57783"/>
        <dbReference type="ChEBI" id="CHEBI:58349"/>
        <dbReference type="EC" id="1.14.12.17"/>
    </reaction>
</comment>
<dbReference type="Gene3D" id="3.40.50.80">
    <property type="entry name" value="Nucleotide-binding domain of ferredoxin-NADP reductase (FNR) module"/>
    <property type="match status" value="1"/>
</dbReference>
<protein>
    <recommendedName>
        <fullName evidence="4">nitric oxide dioxygenase</fullName>
        <ecNumber evidence="4">1.14.12.17</ecNumber>
    </recommendedName>
</protein>
<comment type="caution">
    <text evidence="20">The sequence shown here is derived from an EMBL/GenBank/DDBJ whole genome shotgun (WGS) entry which is preliminary data.</text>
</comment>
<gene>
    <name evidence="20" type="ORF">CVT23_03755</name>
</gene>
<dbReference type="Proteomes" id="UP000229498">
    <property type="component" value="Unassembled WGS sequence"/>
</dbReference>
<evidence type="ECO:0000256" key="2">
    <source>
        <dbReference type="ARBA" id="ARBA00001974"/>
    </source>
</evidence>
<proteinExistence type="inferred from homology"/>
<evidence type="ECO:0000256" key="4">
    <source>
        <dbReference type="ARBA" id="ARBA00012229"/>
    </source>
</evidence>
<evidence type="ECO:0000256" key="10">
    <source>
        <dbReference type="ARBA" id="ARBA00022857"/>
    </source>
</evidence>
<comment type="cofactor">
    <cofactor evidence="2">
        <name>FAD</name>
        <dbReference type="ChEBI" id="CHEBI:57692"/>
    </cofactor>
</comment>
<evidence type="ECO:0000256" key="3">
    <source>
        <dbReference type="ARBA" id="ARBA00006401"/>
    </source>
</evidence>
<dbReference type="PANTHER" id="PTHR47354">
    <property type="entry name" value="NADH OXIDOREDUCTASE HCR"/>
    <property type="match status" value="1"/>
</dbReference>
<evidence type="ECO:0000256" key="16">
    <source>
        <dbReference type="ARBA" id="ARBA00049433"/>
    </source>
</evidence>
<keyword evidence="11" id="KW-0560">Oxidoreductase</keyword>
<keyword evidence="7" id="KW-0001">2Fe-2S</keyword>
<dbReference type="InterPro" id="IPR012675">
    <property type="entry name" value="Beta-grasp_dom_sf"/>
</dbReference>
<keyword evidence="5" id="KW-0349">Heme</keyword>
<evidence type="ECO:0000256" key="5">
    <source>
        <dbReference type="ARBA" id="ARBA00022617"/>
    </source>
</evidence>
<evidence type="ECO:0000259" key="19">
    <source>
        <dbReference type="PROSITE" id="PS51384"/>
    </source>
</evidence>
<feature type="transmembrane region" description="Helical" evidence="17">
    <location>
        <begin position="6"/>
        <end position="27"/>
    </location>
</feature>
<name>A0A2M9G5L0_9PROT</name>
<keyword evidence="17" id="KW-0812">Transmembrane</keyword>
<feature type="domain" description="2Fe-2S ferredoxin-type" evidence="18">
    <location>
        <begin position="345"/>
        <end position="427"/>
    </location>
</feature>
<dbReference type="InterPro" id="IPR006058">
    <property type="entry name" value="2Fe2S_fd_BS"/>
</dbReference>
<keyword evidence="17" id="KW-0472">Membrane</keyword>
<dbReference type="PROSITE" id="PS00197">
    <property type="entry name" value="2FE2S_FER_1"/>
    <property type="match status" value="1"/>
</dbReference>
<evidence type="ECO:0000256" key="12">
    <source>
        <dbReference type="ARBA" id="ARBA00023004"/>
    </source>
</evidence>
<dbReference type="InterPro" id="IPR036010">
    <property type="entry name" value="2Fe-2S_ferredoxin-like_sf"/>
</dbReference>
<comment type="cofactor">
    <cofactor evidence="1">
        <name>heme b</name>
        <dbReference type="ChEBI" id="CHEBI:60344"/>
    </cofactor>
</comment>
<keyword evidence="6" id="KW-0285">Flavoprotein</keyword>
<dbReference type="PANTHER" id="PTHR47354:SF8">
    <property type="entry name" value="1,2-PHENYLACETYL-COA EPOXIDASE, SUBUNIT E"/>
    <property type="match status" value="1"/>
</dbReference>
<dbReference type="FunFam" id="3.40.50.80:FF:000010">
    <property type="entry name" value="Flavohemoprotein"/>
    <property type="match status" value="1"/>
</dbReference>
<dbReference type="PRINTS" id="PR00406">
    <property type="entry name" value="CYTB5RDTASE"/>
</dbReference>
<dbReference type="InterPro" id="IPR050415">
    <property type="entry name" value="MRET"/>
</dbReference>
<evidence type="ECO:0000256" key="15">
    <source>
        <dbReference type="ARBA" id="ARBA00048649"/>
    </source>
</evidence>
<evidence type="ECO:0000256" key="6">
    <source>
        <dbReference type="ARBA" id="ARBA00022630"/>
    </source>
</evidence>
<dbReference type="PROSITE" id="PS51384">
    <property type="entry name" value="FAD_FR"/>
    <property type="match status" value="1"/>
</dbReference>
<keyword evidence="12" id="KW-0408">Iron</keyword>
<accession>A0A2M9G5L0</accession>
<dbReference type="EC" id="1.14.12.17" evidence="4"/>
<dbReference type="SUPFAM" id="SSF54292">
    <property type="entry name" value="2Fe-2S ferredoxin-like"/>
    <property type="match status" value="1"/>
</dbReference>
<keyword evidence="21" id="KW-1185">Reference proteome</keyword>
<dbReference type="GO" id="GO:0046872">
    <property type="term" value="F:metal ion binding"/>
    <property type="evidence" value="ECO:0007669"/>
    <property type="project" value="UniProtKB-KW"/>
</dbReference>
<dbReference type="Pfam" id="PF00111">
    <property type="entry name" value="Fer2"/>
    <property type="match status" value="1"/>
</dbReference>
<evidence type="ECO:0000313" key="20">
    <source>
        <dbReference type="EMBL" id="PJK30990.1"/>
    </source>
</evidence>
<dbReference type="InterPro" id="IPR017927">
    <property type="entry name" value="FAD-bd_FR_type"/>
</dbReference>
<evidence type="ECO:0000256" key="14">
    <source>
        <dbReference type="ARBA" id="ARBA00023027"/>
    </source>
</evidence>
<comment type="similarity">
    <text evidence="3">In the C-terminal section; belongs to the flavoprotein pyridine nucleotide cytochrome reductase family.</text>
</comment>
<keyword evidence="13" id="KW-0411">Iron-sulfur</keyword>
<dbReference type="Gene3D" id="2.40.30.10">
    <property type="entry name" value="Translation factors"/>
    <property type="match status" value="1"/>
</dbReference>
<feature type="transmembrane region" description="Helical" evidence="17">
    <location>
        <begin position="191"/>
        <end position="211"/>
    </location>
</feature>
<dbReference type="SUPFAM" id="SSF63380">
    <property type="entry name" value="Riboflavin synthase domain-like"/>
    <property type="match status" value="1"/>
</dbReference>
<reference evidence="20 21" key="1">
    <citation type="submission" date="2017-11" db="EMBL/GenBank/DDBJ databases">
        <title>Draft genome sequence of Rhizobiales bacterium SY3-13.</title>
        <authorList>
            <person name="Sun C."/>
        </authorList>
    </citation>
    <scope>NUCLEOTIDE SEQUENCE [LARGE SCALE GENOMIC DNA]</scope>
    <source>
        <strain evidence="20 21">SY3-13</strain>
    </source>
</reference>
<dbReference type="CDD" id="cd00207">
    <property type="entry name" value="fer2"/>
    <property type="match status" value="1"/>
</dbReference>
<dbReference type="RefSeq" id="WP_109792541.1">
    <property type="nucleotide sequence ID" value="NZ_PHIG01000011.1"/>
</dbReference>
<dbReference type="InterPro" id="IPR039261">
    <property type="entry name" value="FNR_nucleotide-bd"/>
</dbReference>
<feature type="domain" description="FAD-binding FR-type" evidence="19">
    <location>
        <begin position="69"/>
        <end position="184"/>
    </location>
</feature>
<dbReference type="PROSITE" id="PS51085">
    <property type="entry name" value="2FE2S_FER_2"/>
    <property type="match status" value="1"/>
</dbReference>
<keyword evidence="14" id="KW-0520">NAD</keyword>
<dbReference type="Pfam" id="PF00175">
    <property type="entry name" value="NAD_binding_1"/>
    <property type="match status" value="1"/>
</dbReference>
<evidence type="ECO:0000256" key="1">
    <source>
        <dbReference type="ARBA" id="ARBA00001970"/>
    </source>
</evidence>
<evidence type="ECO:0000259" key="18">
    <source>
        <dbReference type="PROSITE" id="PS51085"/>
    </source>
</evidence>
<dbReference type="Gene3D" id="3.10.20.30">
    <property type="match status" value="1"/>
</dbReference>
<dbReference type="GO" id="GO:0050660">
    <property type="term" value="F:flavin adenine dinucleotide binding"/>
    <property type="evidence" value="ECO:0007669"/>
    <property type="project" value="TreeGrafter"/>
</dbReference>
<evidence type="ECO:0000256" key="9">
    <source>
        <dbReference type="ARBA" id="ARBA00022827"/>
    </source>
</evidence>
<evidence type="ECO:0000313" key="21">
    <source>
        <dbReference type="Proteomes" id="UP000229498"/>
    </source>
</evidence>
<evidence type="ECO:0000256" key="13">
    <source>
        <dbReference type="ARBA" id="ARBA00023014"/>
    </source>
</evidence>
<dbReference type="InterPro" id="IPR017938">
    <property type="entry name" value="Riboflavin_synthase-like_b-brl"/>
</dbReference>
<dbReference type="AlphaFoldDB" id="A0A2M9G5L0"/>
<dbReference type="FunFam" id="2.40.30.10:FF:000034">
    <property type="entry name" value="Flavohemoprotein"/>
    <property type="match status" value="1"/>
</dbReference>
<evidence type="ECO:0000256" key="8">
    <source>
        <dbReference type="ARBA" id="ARBA00022723"/>
    </source>
</evidence>
<dbReference type="GO" id="GO:0008941">
    <property type="term" value="F:nitric oxide dioxygenase NAD(P)H activity"/>
    <property type="evidence" value="ECO:0007669"/>
    <property type="project" value="UniProtKB-EC"/>
</dbReference>
<dbReference type="EMBL" id="PHIG01000011">
    <property type="protein sequence ID" value="PJK30990.1"/>
    <property type="molecule type" value="Genomic_DNA"/>
</dbReference>
<evidence type="ECO:0000256" key="7">
    <source>
        <dbReference type="ARBA" id="ARBA00022714"/>
    </source>
</evidence>
<keyword evidence="10" id="KW-0521">NADP</keyword>
<keyword evidence="17" id="KW-1133">Transmembrane helix</keyword>